<name>A0A972FT60_9FLAO</name>
<accession>A0A972FT60</accession>
<sequence>MKSFFLLLLLPVMTMGQNSDRFLISLKDKKDKPMAYFNFYIDKVYDKRQMQDNIGTIQKGIANSRQLANFDKPLPEAFGNYFSVVLPKKEGARKLSICFYDLFVGEKTDYAGNEETGLAVAVVDFIEERDGKPVTVGRFSETAHGKSGWDITSTHDDRIKEVMQRCFNAFNNLGSEQELNIPFDPLVPQVIKSIEIPPKGIYISFADALNGNPTETEFYASENEGRFLLFSQPMRTPVNGYYGFSDGQGFYLNLGKYAGDNFYYRAEIVGPKYLVFIPNRDKELFMRIAPIVLGFSGPAIADAAISDTIPVLIDRLTGQLTMMDDSQLKRLLMPYPEIWTKFEKGPRGMSERKTALQAYFEKVKK</sequence>
<organism evidence="1 2">
    <name type="scientific">Flavobacterium silvaticum</name>
    <dbReference type="NCBI Taxonomy" id="1852020"/>
    <lineage>
        <taxon>Bacteria</taxon>
        <taxon>Pseudomonadati</taxon>
        <taxon>Bacteroidota</taxon>
        <taxon>Flavobacteriia</taxon>
        <taxon>Flavobacteriales</taxon>
        <taxon>Flavobacteriaceae</taxon>
        <taxon>Flavobacterium</taxon>
    </lineage>
</organism>
<comment type="caution">
    <text evidence="1">The sequence shown here is derived from an EMBL/GenBank/DDBJ whole genome shotgun (WGS) entry which is preliminary data.</text>
</comment>
<dbReference type="AlphaFoldDB" id="A0A972FT60"/>
<keyword evidence="2" id="KW-1185">Reference proteome</keyword>
<gene>
    <name evidence="1" type="ORF">G6047_03470</name>
</gene>
<evidence type="ECO:0000313" key="2">
    <source>
        <dbReference type="Proteomes" id="UP000712080"/>
    </source>
</evidence>
<evidence type="ECO:0000313" key="1">
    <source>
        <dbReference type="EMBL" id="NMH27080.1"/>
    </source>
</evidence>
<reference evidence="1" key="1">
    <citation type="submission" date="2020-02" db="EMBL/GenBank/DDBJ databases">
        <title>Flavobacterium sp. genome.</title>
        <authorList>
            <person name="Jung H.S."/>
            <person name="Baek J.H."/>
            <person name="Jeon C.O."/>
        </authorList>
    </citation>
    <scope>NUCLEOTIDE SEQUENCE</scope>
    <source>
        <strain evidence="1">SE-s28</strain>
    </source>
</reference>
<dbReference type="RefSeq" id="WP_169526084.1">
    <property type="nucleotide sequence ID" value="NZ_JAAMPU010000098.1"/>
</dbReference>
<dbReference type="Proteomes" id="UP000712080">
    <property type="component" value="Unassembled WGS sequence"/>
</dbReference>
<proteinExistence type="predicted"/>
<protein>
    <submittedName>
        <fullName evidence="1">Uncharacterized protein</fullName>
    </submittedName>
</protein>
<dbReference type="EMBL" id="JAAMPU010000098">
    <property type="protein sequence ID" value="NMH27080.1"/>
    <property type="molecule type" value="Genomic_DNA"/>
</dbReference>